<keyword evidence="1" id="KW-0472">Membrane</keyword>
<evidence type="ECO:0000313" key="3">
    <source>
        <dbReference type="Proteomes" id="UP001595900"/>
    </source>
</evidence>
<gene>
    <name evidence="2" type="ORF">ACFOYW_05465</name>
</gene>
<feature type="transmembrane region" description="Helical" evidence="1">
    <location>
        <begin position="45"/>
        <end position="68"/>
    </location>
</feature>
<keyword evidence="1" id="KW-1133">Transmembrane helix</keyword>
<organism evidence="2 3">
    <name type="scientific">Gryllotalpicola reticulitermitis</name>
    <dbReference type="NCBI Taxonomy" id="1184153"/>
    <lineage>
        <taxon>Bacteria</taxon>
        <taxon>Bacillati</taxon>
        <taxon>Actinomycetota</taxon>
        <taxon>Actinomycetes</taxon>
        <taxon>Micrococcales</taxon>
        <taxon>Microbacteriaceae</taxon>
        <taxon>Gryllotalpicola</taxon>
    </lineage>
</organism>
<protein>
    <submittedName>
        <fullName evidence="2">DUF3054 domain-containing protein</fullName>
    </submittedName>
</protein>
<dbReference type="Proteomes" id="UP001595900">
    <property type="component" value="Unassembled WGS sequence"/>
</dbReference>
<keyword evidence="3" id="KW-1185">Reference proteome</keyword>
<proteinExistence type="predicted"/>
<accession>A0ABV8Q319</accession>
<evidence type="ECO:0000313" key="2">
    <source>
        <dbReference type="EMBL" id="MFC4242816.1"/>
    </source>
</evidence>
<dbReference type="RefSeq" id="WP_390227746.1">
    <property type="nucleotide sequence ID" value="NZ_JBHSCN010000003.1"/>
</dbReference>
<dbReference type="InterPro" id="IPR021414">
    <property type="entry name" value="DUF3054"/>
</dbReference>
<reference evidence="3" key="1">
    <citation type="journal article" date="2019" name="Int. J. Syst. Evol. Microbiol.">
        <title>The Global Catalogue of Microorganisms (GCM) 10K type strain sequencing project: providing services to taxonomists for standard genome sequencing and annotation.</title>
        <authorList>
            <consortium name="The Broad Institute Genomics Platform"/>
            <consortium name="The Broad Institute Genome Sequencing Center for Infectious Disease"/>
            <person name="Wu L."/>
            <person name="Ma J."/>
        </authorList>
    </citation>
    <scope>NUCLEOTIDE SEQUENCE [LARGE SCALE GENOMIC DNA]</scope>
    <source>
        <strain evidence="3">CGMCC 1.10363</strain>
    </source>
</reference>
<sequence length="149" mass="16027">MTAPERQTSAATIDPSRWVLLSAVLDAVLVILFTVIGRVSHHEGLGFGGVVQTAWPFLAGTLLGWLVTAAWRRPLALVRSGLPIWVLTVAVGMVLRVVSAQGIAFSFVIVAAVVLGVFLLGWRAVVGPVARRSARATSRPRQSPVQRRR</sequence>
<dbReference type="Pfam" id="PF11255">
    <property type="entry name" value="DUF3054"/>
    <property type="match status" value="1"/>
</dbReference>
<feature type="transmembrane region" description="Helical" evidence="1">
    <location>
        <begin position="18"/>
        <end position="39"/>
    </location>
</feature>
<name>A0ABV8Q319_9MICO</name>
<comment type="caution">
    <text evidence="2">The sequence shown here is derived from an EMBL/GenBank/DDBJ whole genome shotgun (WGS) entry which is preliminary data.</text>
</comment>
<dbReference type="EMBL" id="JBHSCN010000003">
    <property type="protein sequence ID" value="MFC4242816.1"/>
    <property type="molecule type" value="Genomic_DNA"/>
</dbReference>
<evidence type="ECO:0000256" key="1">
    <source>
        <dbReference type="SAM" id="Phobius"/>
    </source>
</evidence>
<keyword evidence="1" id="KW-0812">Transmembrane</keyword>
<feature type="transmembrane region" description="Helical" evidence="1">
    <location>
        <begin position="104"/>
        <end position="125"/>
    </location>
</feature>
<feature type="transmembrane region" description="Helical" evidence="1">
    <location>
        <begin position="80"/>
        <end position="98"/>
    </location>
</feature>